<dbReference type="CDD" id="cd03392">
    <property type="entry name" value="PAP2_like_2"/>
    <property type="match status" value="1"/>
</dbReference>
<comment type="caution">
    <text evidence="12">The sequence shown here is derived from an EMBL/GenBank/DDBJ whole genome shotgun (WGS) entry which is preliminary data.</text>
</comment>
<dbReference type="SMART" id="SM00014">
    <property type="entry name" value="acidPPc"/>
    <property type="match status" value="1"/>
</dbReference>
<evidence type="ECO:0000256" key="9">
    <source>
        <dbReference type="ARBA" id="ARBA00047594"/>
    </source>
</evidence>
<dbReference type="PANTHER" id="PTHR14969:SF62">
    <property type="entry name" value="DECAPRENYLPHOSPHORYL-5-PHOSPHORIBOSE PHOSPHATASE RV3807C-RELATED"/>
    <property type="match status" value="1"/>
</dbReference>
<keyword evidence="13" id="KW-1185">Reference proteome</keyword>
<feature type="domain" description="Phosphatidic acid phosphatase type 2/haloperoxidase" evidence="11">
    <location>
        <begin position="95"/>
        <end position="200"/>
    </location>
</feature>
<dbReference type="PANTHER" id="PTHR14969">
    <property type="entry name" value="SPHINGOSINE-1-PHOSPHATE PHOSPHOHYDROLASE"/>
    <property type="match status" value="1"/>
</dbReference>
<feature type="transmembrane region" description="Helical" evidence="10">
    <location>
        <begin position="69"/>
        <end position="90"/>
    </location>
</feature>
<keyword evidence="4 10" id="KW-0812">Transmembrane</keyword>
<evidence type="ECO:0000259" key="11">
    <source>
        <dbReference type="SMART" id="SM00014"/>
    </source>
</evidence>
<evidence type="ECO:0000256" key="1">
    <source>
        <dbReference type="ARBA" id="ARBA00004651"/>
    </source>
</evidence>
<evidence type="ECO:0000256" key="6">
    <source>
        <dbReference type="ARBA" id="ARBA00022989"/>
    </source>
</evidence>
<dbReference type="InterPro" id="IPR000326">
    <property type="entry name" value="PAP2/HPO"/>
</dbReference>
<proteinExistence type="predicted"/>
<evidence type="ECO:0000256" key="3">
    <source>
        <dbReference type="ARBA" id="ARBA00022475"/>
    </source>
</evidence>
<protein>
    <recommendedName>
        <fullName evidence="2">undecaprenyl-diphosphate phosphatase</fullName>
        <ecNumber evidence="2">3.6.1.27</ecNumber>
    </recommendedName>
    <alternativeName>
        <fullName evidence="8">Undecaprenyl pyrophosphate phosphatase</fullName>
    </alternativeName>
</protein>
<evidence type="ECO:0000313" key="12">
    <source>
        <dbReference type="EMBL" id="MFC0681932.1"/>
    </source>
</evidence>
<sequence length="219" mass="23807">MSTEERRKARWITRHWPLVSGVSAVGLAAAGGAVIAFRGTDVEFDTEWNDGLLETRSPYFEVPARLMDFLGGGWFGVLAVPILVAVLLILTKHRWGALYFVIASALSAGVVQLLKNLFDRARPEDILVVADHGSFPSGHVANAATIAVTLGIILRRTWVWIGGVAYAVLMMLSRTYLGAHWLSDTVGGLLVGAGMAVVVWAPFAARLQRERTQRDRVAA</sequence>
<evidence type="ECO:0000256" key="7">
    <source>
        <dbReference type="ARBA" id="ARBA00023136"/>
    </source>
</evidence>
<dbReference type="RefSeq" id="WP_386675475.1">
    <property type="nucleotide sequence ID" value="NZ_JBHLTG010000010.1"/>
</dbReference>
<accession>A0ABV6RY79</accession>
<evidence type="ECO:0000256" key="4">
    <source>
        <dbReference type="ARBA" id="ARBA00022692"/>
    </source>
</evidence>
<dbReference type="EC" id="3.6.1.27" evidence="2"/>
<dbReference type="Gene3D" id="1.20.144.10">
    <property type="entry name" value="Phosphatidic acid phosphatase type 2/haloperoxidase"/>
    <property type="match status" value="2"/>
</dbReference>
<keyword evidence="5" id="KW-0378">Hydrolase</keyword>
<dbReference type="SUPFAM" id="SSF48317">
    <property type="entry name" value="Acid phosphatase/Vanadium-dependent haloperoxidase"/>
    <property type="match status" value="1"/>
</dbReference>
<evidence type="ECO:0000256" key="5">
    <source>
        <dbReference type="ARBA" id="ARBA00022801"/>
    </source>
</evidence>
<evidence type="ECO:0000256" key="10">
    <source>
        <dbReference type="SAM" id="Phobius"/>
    </source>
</evidence>
<dbReference type="Proteomes" id="UP001589896">
    <property type="component" value="Unassembled WGS sequence"/>
</dbReference>
<comment type="subcellular location">
    <subcellularLocation>
        <location evidence="1">Cell membrane</location>
        <topology evidence="1">Multi-pass membrane protein</topology>
    </subcellularLocation>
</comment>
<keyword evidence="3" id="KW-1003">Cell membrane</keyword>
<evidence type="ECO:0000256" key="2">
    <source>
        <dbReference type="ARBA" id="ARBA00012374"/>
    </source>
</evidence>
<gene>
    <name evidence="12" type="ORF">ACFFGH_29205</name>
</gene>
<feature type="transmembrane region" description="Helical" evidence="10">
    <location>
        <begin position="16"/>
        <end position="37"/>
    </location>
</feature>
<organism evidence="12 13">
    <name type="scientific">Lysobacter korlensis</name>
    <dbReference type="NCBI Taxonomy" id="553636"/>
    <lineage>
        <taxon>Bacteria</taxon>
        <taxon>Pseudomonadati</taxon>
        <taxon>Pseudomonadota</taxon>
        <taxon>Gammaproteobacteria</taxon>
        <taxon>Lysobacterales</taxon>
        <taxon>Lysobacteraceae</taxon>
        <taxon>Lysobacter</taxon>
    </lineage>
</organism>
<feature type="transmembrane region" description="Helical" evidence="10">
    <location>
        <begin position="97"/>
        <end position="114"/>
    </location>
</feature>
<dbReference type="Pfam" id="PF01569">
    <property type="entry name" value="PAP2"/>
    <property type="match status" value="1"/>
</dbReference>
<feature type="transmembrane region" description="Helical" evidence="10">
    <location>
        <begin position="189"/>
        <end position="207"/>
    </location>
</feature>
<reference evidence="12 13" key="1">
    <citation type="submission" date="2024-09" db="EMBL/GenBank/DDBJ databases">
        <authorList>
            <person name="Sun Q."/>
            <person name="Mori K."/>
        </authorList>
    </citation>
    <scope>NUCLEOTIDE SEQUENCE [LARGE SCALE GENOMIC DNA]</scope>
    <source>
        <strain evidence="12 13">KCTC 23076</strain>
    </source>
</reference>
<evidence type="ECO:0000313" key="13">
    <source>
        <dbReference type="Proteomes" id="UP001589896"/>
    </source>
</evidence>
<keyword evidence="7 10" id="KW-0472">Membrane</keyword>
<dbReference type="EMBL" id="JBHLTG010000010">
    <property type="protein sequence ID" value="MFC0681932.1"/>
    <property type="molecule type" value="Genomic_DNA"/>
</dbReference>
<dbReference type="InterPro" id="IPR036938">
    <property type="entry name" value="PAP2/HPO_sf"/>
</dbReference>
<keyword evidence="6 10" id="KW-1133">Transmembrane helix</keyword>
<feature type="transmembrane region" description="Helical" evidence="10">
    <location>
        <begin position="158"/>
        <end position="177"/>
    </location>
</feature>
<feature type="transmembrane region" description="Helical" evidence="10">
    <location>
        <begin position="134"/>
        <end position="153"/>
    </location>
</feature>
<name>A0ABV6RY79_9GAMM</name>
<comment type="catalytic activity">
    <reaction evidence="9">
        <text>di-trans,octa-cis-undecaprenyl diphosphate + H2O = di-trans,octa-cis-undecaprenyl phosphate + phosphate + H(+)</text>
        <dbReference type="Rhea" id="RHEA:28094"/>
        <dbReference type="ChEBI" id="CHEBI:15377"/>
        <dbReference type="ChEBI" id="CHEBI:15378"/>
        <dbReference type="ChEBI" id="CHEBI:43474"/>
        <dbReference type="ChEBI" id="CHEBI:58405"/>
        <dbReference type="ChEBI" id="CHEBI:60392"/>
        <dbReference type="EC" id="3.6.1.27"/>
    </reaction>
</comment>
<evidence type="ECO:0000256" key="8">
    <source>
        <dbReference type="ARBA" id="ARBA00032707"/>
    </source>
</evidence>